<dbReference type="InterPro" id="IPR029033">
    <property type="entry name" value="His_PPase_superfam"/>
</dbReference>
<dbReference type="InterPro" id="IPR050275">
    <property type="entry name" value="PGM_Phosphatase"/>
</dbReference>
<keyword evidence="2" id="KW-1185">Reference proteome</keyword>
<dbReference type="Proteomes" id="UP001310386">
    <property type="component" value="Unassembled WGS sequence"/>
</dbReference>
<dbReference type="SUPFAM" id="SSF53254">
    <property type="entry name" value="Phosphoglycerate mutase-like"/>
    <property type="match status" value="1"/>
</dbReference>
<gene>
    <name evidence="1" type="ORF">VF724_10310</name>
</gene>
<name>A0ABU5ZHS2_9BACL</name>
<evidence type="ECO:0000313" key="1">
    <source>
        <dbReference type="EMBL" id="MEB3102056.1"/>
    </source>
</evidence>
<proteinExistence type="predicted"/>
<evidence type="ECO:0000313" key="2">
    <source>
        <dbReference type="Proteomes" id="UP001310386"/>
    </source>
</evidence>
<comment type="caution">
    <text evidence="1">The sequence shown here is derived from an EMBL/GenBank/DDBJ whole genome shotgun (WGS) entry which is preliminary data.</text>
</comment>
<dbReference type="PANTHER" id="PTHR48100:SF1">
    <property type="entry name" value="HISTIDINE PHOSPHATASE FAMILY PROTEIN-RELATED"/>
    <property type="match status" value="1"/>
</dbReference>
<keyword evidence="1" id="KW-0378">Hydrolase</keyword>
<dbReference type="EMBL" id="JAYJLD010000013">
    <property type="protein sequence ID" value="MEB3102056.1"/>
    <property type="molecule type" value="Genomic_DNA"/>
</dbReference>
<dbReference type="SMART" id="SM00855">
    <property type="entry name" value="PGAM"/>
    <property type="match status" value="1"/>
</dbReference>
<dbReference type="RefSeq" id="WP_371754177.1">
    <property type="nucleotide sequence ID" value="NZ_JAYJLD010000013.1"/>
</dbReference>
<organism evidence="1 2">
    <name type="scientific">Ferviditalea candida</name>
    <dbReference type="NCBI Taxonomy" id="3108399"/>
    <lineage>
        <taxon>Bacteria</taxon>
        <taxon>Bacillati</taxon>
        <taxon>Bacillota</taxon>
        <taxon>Bacilli</taxon>
        <taxon>Bacillales</taxon>
        <taxon>Paenibacillaceae</taxon>
        <taxon>Ferviditalea</taxon>
    </lineage>
</organism>
<dbReference type="GO" id="GO:0016787">
    <property type="term" value="F:hydrolase activity"/>
    <property type="evidence" value="ECO:0007669"/>
    <property type="project" value="UniProtKB-KW"/>
</dbReference>
<sequence length="171" mass="19402">MTLYFMRHGETEWNRQNRIQGRKDVCLNEKGMKQVHDASKWLIQNSIVIHRIVSSPLQRAAQSALLIAEKRGLPIEFNACFAERGFGELEGLTFGEIAAKFNIHDPENMDSSLYGVESITELYQRVWQGLCTLSEPNTENVLIVTHGSIIRILTGIPEIVRNGMILPYCKS</sequence>
<dbReference type="Gene3D" id="3.40.50.1240">
    <property type="entry name" value="Phosphoglycerate mutase-like"/>
    <property type="match status" value="1"/>
</dbReference>
<dbReference type="PIRSF" id="PIRSF000709">
    <property type="entry name" value="6PFK_2-Ptase"/>
    <property type="match status" value="1"/>
</dbReference>
<dbReference type="InterPro" id="IPR013078">
    <property type="entry name" value="His_Pase_superF_clade-1"/>
</dbReference>
<dbReference type="PANTHER" id="PTHR48100">
    <property type="entry name" value="BROAD-SPECIFICITY PHOSPHATASE YOR283W-RELATED"/>
    <property type="match status" value="1"/>
</dbReference>
<accession>A0ABU5ZHS2</accession>
<dbReference type="CDD" id="cd07067">
    <property type="entry name" value="HP_PGM_like"/>
    <property type="match status" value="1"/>
</dbReference>
<dbReference type="Pfam" id="PF00300">
    <property type="entry name" value="His_Phos_1"/>
    <property type="match status" value="1"/>
</dbReference>
<protein>
    <submittedName>
        <fullName evidence="1">Histidine phosphatase family protein</fullName>
        <ecNumber evidence="1">3.1.3.-</ecNumber>
    </submittedName>
</protein>
<reference evidence="1" key="1">
    <citation type="submission" date="2023-12" db="EMBL/GenBank/DDBJ databases">
        <title>Fervidustalea candida gen. nov., sp. nov., a novel member of the family Paenibacillaceae isolated from a geothermal area.</title>
        <authorList>
            <person name="Li W.-J."/>
            <person name="Jiao J.-Y."/>
            <person name="Chen Y."/>
        </authorList>
    </citation>
    <scope>NUCLEOTIDE SEQUENCE</scope>
    <source>
        <strain evidence="1">SYSU GA230002</strain>
    </source>
</reference>
<dbReference type="EC" id="3.1.3.-" evidence="1"/>